<organism evidence="2 3">
    <name type="scientific">Apiosordaria backusii</name>
    <dbReference type="NCBI Taxonomy" id="314023"/>
    <lineage>
        <taxon>Eukaryota</taxon>
        <taxon>Fungi</taxon>
        <taxon>Dikarya</taxon>
        <taxon>Ascomycota</taxon>
        <taxon>Pezizomycotina</taxon>
        <taxon>Sordariomycetes</taxon>
        <taxon>Sordariomycetidae</taxon>
        <taxon>Sordariales</taxon>
        <taxon>Lasiosphaeriaceae</taxon>
        <taxon>Apiosordaria</taxon>
    </lineage>
</organism>
<proteinExistence type="predicted"/>
<evidence type="ECO:0000256" key="1">
    <source>
        <dbReference type="SAM" id="MobiDB-lite"/>
    </source>
</evidence>
<dbReference type="Proteomes" id="UP001172159">
    <property type="component" value="Unassembled WGS sequence"/>
</dbReference>
<dbReference type="AlphaFoldDB" id="A0AA40EXC2"/>
<feature type="compositionally biased region" description="Low complexity" evidence="1">
    <location>
        <begin position="1"/>
        <end position="13"/>
    </location>
</feature>
<accession>A0AA40EXC2</accession>
<feature type="region of interest" description="Disordered" evidence="1">
    <location>
        <begin position="1"/>
        <end position="29"/>
    </location>
</feature>
<protein>
    <submittedName>
        <fullName evidence="2">Uncharacterized protein</fullName>
    </submittedName>
</protein>
<evidence type="ECO:0000313" key="2">
    <source>
        <dbReference type="EMBL" id="KAK0747274.1"/>
    </source>
</evidence>
<evidence type="ECO:0000313" key="3">
    <source>
        <dbReference type="Proteomes" id="UP001172159"/>
    </source>
</evidence>
<gene>
    <name evidence="2" type="ORF">B0T21DRAFT_1357</name>
</gene>
<sequence>MASASPYSQPSSQTQGHKGPGERSPCTPGYVAPFDWKEFEAHYEKAFVDADHQQQELLKEFEELVKFFSVWASAASVHDTERGGKRLRTRERYVKIAEQSLSQRKKHLSEVIRAFQSALALLNQT</sequence>
<reference evidence="2" key="1">
    <citation type="submission" date="2023-06" db="EMBL/GenBank/DDBJ databases">
        <title>Genome-scale phylogeny and comparative genomics of the fungal order Sordariales.</title>
        <authorList>
            <consortium name="Lawrence Berkeley National Laboratory"/>
            <person name="Hensen N."/>
            <person name="Bonometti L."/>
            <person name="Westerberg I."/>
            <person name="Brannstrom I.O."/>
            <person name="Guillou S."/>
            <person name="Cros-Aarteil S."/>
            <person name="Calhoun S."/>
            <person name="Haridas S."/>
            <person name="Kuo A."/>
            <person name="Mondo S."/>
            <person name="Pangilinan J."/>
            <person name="Riley R."/>
            <person name="Labutti K."/>
            <person name="Andreopoulos B."/>
            <person name="Lipzen A."/>
            <person name="Chen C."/>
            <person name="Yanf M."/>
            <person name="Daum C."/>
            <person name="Ng V."/>
            <person name="Clum A."/>
            <person name="Steindorff A."/>
            <person name="Ohm R."/>
            <person name="Martin F."/>
            <person name="Silar P."/>
            <person name="Natvig D."/>
            <person name="Lalanne C."/>
            <person name="Gautier V."/>
            <person name="Ament-Velasquez S.L."/>
            <person name="Kruys A."/>
            <person name="Hutchinson M.I."/>
            <person name="Powell A.J."/>
            <person name="Barry K."/>
            <person name="Miller A.N."/>
            <person name="Grigoriev I.V."/>
            <person name="Debuchy R."/>
            <person name="Gladieux P."/>
            <person name="Thoren M.H."/>
            <person name="Johannesson H."/>
        </authorList>
    </citation>
    <scope>NUCLEOTIDE SEQUENCE</scope>
    <source>
        <strain evidence="2">CBS 540.89</strain>
    </source>
</reference>
<comment type="caution">
    <text evidence="2">The sequence shown here is derived from an EMBL/GenBank/DDBJ whole genome shotgun (WGS) entry which is preliminary data.</text>
</comment>
<keyword evidence="3" id="KW-1185">Reference proteome</keyword>
<dbReference type="EMBL" id="JAUKTV010000001">
    <property type="protein sequence ID" value="KAK0747274.1"/>
    <property type="molecule type" value="Genomic_DNA"/>
</dbReference>
<name>A0AA40EXC2_9PEZI</name>